<sequence length="499" mass="55791">PLDAFRFAVLALSPRWLVNNVVGNTTFSLMAGDLWKLKPIVYKKALERGLIPDEVFSGMFRVERTTSGNLGRAGELLSENAAQLGRTAPIVAASVEVTGKVLGTIFKPVMKVGNASFKINELTDDFFRGTHFVNKSLELARKKYLRETAKSFDNSFDLLAQAVKNPKLVQEAVADVNRWFYGAANLTNVERRLFRRVIPFYTWMRWIHGYSLHLALNAPARTNLLRNIGKTTFMFTGQDKLPDFLRGAVPIGNSEDGSVFYLRTSGANPFSSVTDTLTFGFAGAAIQSAAPGIKTLFEAATGRQAFPIDQGKKFTREDVIEAQSGRLFRFDPESGEVEEVNETLRPALVELLLRNYIPQYLLLENVLTGGARQYTAPGLLTILKDFGVPEEERQAVVRDVITLQSEKDLKRLGFKALALGGAPVYEWTPELQKARRQEIETVTATIFNRKNPLFNASFKTKLKERIIKELQKGTPKEELKIKVRGWVKQLLQQATPSSP</sequence>
<name>A0A0F9GR27_9ZZZZ</name>
<evidence type="ECO:0000313" key="1">
    <source>
        <dbReference type="EMBL" id="KKL93066.1"/>
    </source>
</evidence>
<protein>
    <submittedName>
        <fullName evidence="1">Uncharacterized protein</fullName>
    </submittedName>
</protein>
<reference evidence="1" key="1">
    <citation type="journal article" date="2015" name="Nature">
        <title>Complex archaea that bridge the gap between prokaryotes and eukaryotes.</title>
        <authorList>
            <person name="Spang A."/>
            <person name="Saw J.H."/>
            <person name="Jorgensen S.L."/>
            <person name="Zaremba-Niedzwiedzka K."/>
            <person name="Martijn J."/>
            <person name="Lind A.E."/>
            <person name="van Eijk R."/>
            <person name="Schleper C."/>
            <person name="Guy L."/>
            <person name="Ettema T.J."/>
        </authorList>
    </citation>
    <scope>NUCLEOTIDE SEQUENCE</scope>
</reference>
<gene>
    <name evidence="1" type="ORF">LCGC14_1878420</name>
</gene>
<dbReference type="EMBL" id="LAZR01019295">
    <property type="protein sequence ID" value="KKL93066.1"/>
    <property type="molecule type" value="Genomic_DNA"/>
</dbReference>
<dbReference type="AlphaFoldDB" id="A0A0F9GR27"/>
<feature type="non-terminal residue" evidence="1">
    <location>
        <position position="1"/>
    </location>
</feature>
<organism evidence="1">
    <name type="scientific">marine sediment metagenome</name>
    <dbReference type="NCBI Taxonomy" id="412755"/>
    <lineage>
        <taxon>unclassified sequences</taxon>
        <taxon>metagenomes</taxon>
        <taxon>ecological metagenomes</taxon>
    </lineage>
</organism>
<proteinExistence type="predicted"/>
<accession>A0A0F9GR27</accession>
<comment type="caution">
    <text evidence="1">The sequence shown here is derived from an EMBL/GenBank/DDBJ whole genome shotgun (WGS) entry which is preliminary data.</text>
</comment>